<name>A0ACB7PEU0_9PEZI</name>
<organism evidence="1 2">
    <name type="scientific">Chaetomium tenue</name>
    <dbReference type="NCBI Taxonomy" id="1854479"/>
    <lineage>
        <taxon>Eukaryota</taxon>
        <taxon>Fungi</taxon>
        <taxon>Dikarya</taxon>
        <taxon>Ascomycota</taxon>
        <taxon>Pezizomycotina</taxon>
        <taxon>Sordariomycetes</taxon>
        <taxon>Sordariomycetidae</taxon>
        <taxon>Sordariales</taxon>
        <taxon>Chaetomiaceae</taxon>
        <taxon>Chaetomium</taxon>
    </lineage>
</organism>
<accession>A0ACB7PEU0</accession>
<protein>
    <submittedName>
        <fullName evidence="1">Uncharacterized protein</fullName>
    </submittedName>
</protein>
<evidence type="ECO:0000313" key="2">
    <source>
        <dbReference type="Proteomes" id="UP000724584"/>
    </source>
</evidence>
<dbReference type="EMBL" id="JAGIZQ010000002">
    <property type="protein sequence ID" value="KAH6640336.1"/>
    <property type="molecule type" value="Genomic_DNA"/>
</dbReference>
<evidence type="ECO:0000313" key="1">
    <source>
        <dbReference type="EMBL" id="KAH6640336.1"/>
    </source>
</evidence>
<dbReference type="Proteomes" id="UP000724584">
    <property type="component" value="Unassembled WGS sequence"/>
</dbReference>
<sequence length="1067" mass="120991">MADMESGSLKIICNSVQNPTVDIVSIPSLPQLLPSYQPRDETAWIRDVFAHHFPTARVLLFRYDFAKSPTDDSWLQILREGTTLLYGLIHQRSRAREMNRPLVFLCHSFGGMVLKQALISAKQSPEFSSIFDSTIGVLFFGCIHNHTPAAFETACIRCAALEMRIPLIKLGPELNAYLKGWDKWSILKDTLEKFRQLDIQFPIWSYCETRKSTFKTHRLRPSESSVVCTEPLARLNMHNEQFFQVDMDHLQISSFPSRGHPLFQQILNVLNGMLAAAKKVQVSEEEEATLNEEEMSMSDFPGSGPATPTSSKFSGEAETLAVPQPRKLNLPCRSILPHKENLNFTGRSDVLAQIYEVLRPDKPEKSNSQAVFALCGLGGVGKTQVAIRFALEYMDSFAAVLFAHADESTNLLGDFARFAVDLGLVDEDEPDHLYSCEQLKKWFEETDVPWLLVLDNADNPDNTLLKFWPQCNRGAVLITSRTKTLAAKFGCDVLPPLSEEEAVNLLLKLTNQEQMKVSEATSPPGGENDEHEEQREAARQIVHRLGCLPLGIYQAANLIVNDSCLFTEFLSAYDYHDLFTSTEDMQLFGNPNEEPYRHTLLNVWSMNFDNLSKDSQKLINVLSFLNPDTIELEMLANGAAKASKAGDTGWAIIDNVRKLTKQKAMILQSSLMDQNAATKTLSMHRLVQAACQQRMTPENRQDSFYMAINLVHHLYPVAPRKNRHRPDLWPTQGRLLPHILSLCRFYEDSQLEGKVPLAGTKEFAELLYNASWHNYERGTFEQSEPLLQASEHYCLAHDGCELILADIYGARASVATETNEQSSALENFKLQYEFVDKAVKRGMVDLPDIRYCFGLGGMGNGNQGAERYEEAEQWYRKCFEAFEGLDADKRMYGGNLAFCLIWQGKLDEAQAVIDPIMNSAPDRGFRTGYLMYPLGNLQIARGELNKAFKTHSDALKIYQTTLGDKHHRTADLCHKKGWHHHARKEYPQAIELLNQALALFEARPTWYRNERARTKYKLGCVLQDAGKMDEGSRLINEAEELRREILGPNVLPGNEREFDRLVMFWSR</sequence>
<keyword evidence="2" id="KW-1185">Reference proteome</keyword>
<proteinExistence type="predicted"/>
<gene>
    <name evidence="1" type="ORF">F5144DRAFT_560028</name>
</gene>
<reference evidence="1 2" key="1">
    <citation type="journal article" date="2021" name="Nat. Commun.">
        <title>Genetic determinants of endophytism in the Arabidopsis root mycobiome.</title>
        <authorList>
            <person name="Mesny F."/>
            <person name="Miyauchi S."/>
            <person name="Thiergart T."/>
            <person name="Pickel B."/>
            <person name="Atanasova L."/>
            <person name="Karlsson M."/>
            <person name="Huettel B."/>
            <person name="Barry K.W."/>
            <person name="Haridas S."/>
            <person name="Chen C."/>
            <person name="Bauer D."/>
            <person name="Andreopoulos W."/>
            <person name="Pangilinan J."/>
            <person name="LaButti K."/>
            <person name="Riley R."/>
            <person name="Lipzen A."/>
            <person name="Clum A."/>
            <person name="Drula E."/>
            <person name="Henrissat B."/>
            <person name="Kohler A."/>
            <person name="Grigoriev I.V."/>
            <person name="Martin F.M."/>
            <person name="Hacquard S."/>
        </authorList>
    </citation>
    <scope>NUCLEOTIDE SEQUENCE [LARGE SCALE GENOMIC DNA]</scope>
    <source>
        <strain evidence="1 2">MPI-SDFR-AT-0079</strain>
    </source>
</reference>
<comment type="caution">
    <text evidence="1">The sequence shown here is derived from an EMBL/GenBank/DDBJ whole genome shotgun (WGS) entry which is preliminary data.</text>
</comment>